<organism evidence="1 2">
    <name type="scientific">Arcticibacterium luteifluviistationis</name>
    <dbReference type="NCBI Taxonomy" id="1784714"/>
    <lineage>
        <taxon>Bacteria</taxon>
        <taxon>Pseudomonadati</taxon>
        <taxon>Bacteroidota</taxon>
        <taxon>Cytophagia</taxon>
        <taxon>Cytophagales</taxon>
        <taxon>Leadbetterellaceae</taxon>
        <taxon>Arcticibacterium</taxon>
    </lineage>
</organism>
<dbReference type="Proteomes" id="UP000249873">
    <property type="component" value="Chromosome"/>
</dbReference>
<proteinExistence type="predicted"/>
<evidence type="ECO:0000313" key="1">
    <source>
        <dbReference type="EMBL" id="AWV98101.1"/>
    </source>
</evidence>
<dbReference type="OrthoDB" id="950800at2"/>
<keyword evidence="2" id="KW-1185">Reference proteome</keyword>
<dbReference type="KEGG" id="als:DJ013_07905"/>
<sequence length="161" mass="17602">MKKLIIAFLSVGFLMTSCKKDEEVKAEAKPTLELLTSNSSKSWKVKDGIAKQNGLEVNLIASQNPCVTDNIITLASDFTYDFLEGASKCDANDPNLILSASWSLSQDESIITIDKFIFLGRTVDNPAFVLSEVTETTFSGTTTLTLEGETFDVDVTFEVVN</sequence>
<dbReference type="RefSeq" id="WP_111371203.1">
    <property type="nucleotide sequence ID" value="NZ_CP029480.1"/>
</dbReference>
<dbReference type="PROSITE" id="PS51257">
    <property type="entry name" value="PROKAR_LIPOPROTEIN"/>
    <property type="match status" value="1"/>
</dbReference>
<evidence type="ECO:0000313" key="2">
    <source>
        <dbReference type="Proteomes" id="UP000249873"/>
    </source>
</evidence>
<reference evidence="1 2" key="1">
    <citation type="submission" date="2018-05" db="EMBL/GenBank/DDBJ databases">
        <title>Complete genome sequence of Arcticibacterium luteifluviistationis SM1504T, a cytophagaceae bacterium isolated from Arctic surface seawater.</title>
        <authorList>
            <person name="Li Y."/>
            <person name="Qin Q.-L."/>
        </authorList>
    </citation>
    <scope>NUCLEOTIDE SEQUENCE [LARGE SCALE GENOMIC DNA]</scope>
    <source>
        <strain evidence="1 2">SM1504</strain>
    </source>
</reference>
<protein>
    <recommendedName>
        <fullName evidence="3">Lipocalin-like domain-containing protein</fullName>
    </recommendedName>
</protein>
<dbReference type="AlphaFoldDB" id="A0A2Z4GAE2"/>
<gene>
    <name evidence="1" type="ORF">DJ013_07905</name>
</gene>
<evidence type="ECO:0008006" key="3">
    <source>
        <dbReference type="Google" id="ProtNLM"/>
    </source>
</evidence>
<name>A0A2Z4GAE2_9BACT</name>
<dbReference type="EMBL" id="CP029480">
    <property type="protein sequence ID" value="AWV98101.1"/>
    <property type="molecule type" value="Genomic_DNA"/>
</dbReference>
<accession>A0A2Z4GAE2</accession>